<sequence>MPIRPPNRTNLKSEPDKWIRMEATFDNTTNILNARIRNTYDKSIIYNVTFTYLLWGRKSTQLKDPNPALKDSTSQVVGTIRWKEKIIEVNGHRKPMSELKKKAGRFGGIVSSKSSSPELYIEQKALAKDKVFLVLVVIYSEVMRQDRICIANSDCILNGAGGW</sequence>
<evidence type="ECO:0000313" key="2">
    <source>
        <dbReference type="Proteomes" id="UP000308652"/>
    </source>
</evidence>
<dbReference type="OrthoDB" id="2989558at2759"/>
<dbReference type="EMBL" id="ML213641">
    <property type="protein sequence ID" value="TFK33799.1"/>
    <property type="molecule type" value="Genomic_DNA"/>
</dbReference>
<dbReference type="AlphaFoldDB" id="A0A5C3LL04"/>
<organism evidence="1 2">
    <name type="scientific">Crucibulum laeve</name>
    <dbReference type="NCBI Taxonomy" id="68775"/>
    <lineage>
        <taxon>Eukaryota</taxon>
        <taxon>Fungi</taxon>
        <taxon>Dikarya</taxon>
        <taxon>Basidiomycota</taxon>
        <taxon>Agaricomycotina</taxon>
        <taxon>Agaricomycetes</taxon>
        <taxon>Agaricomycetidae</taxon>
        <taxon>Agaricales</taxon>
        <taxon>Agaricineae</taxon>
        <taxon>Nidulariaceae</taxon>
        <taxon>Crucibulum</taxon>
    </lineage>
</organism>
<proteinExistence type="predicted"/>
<name>A0A5C3LL04_9AGAR</name>
<keyword evidence="2" id="KW-1185">Reference proteome</keyword>
<reference evidence="1 2" key="1">
    <citation type="journal article" date="2019" name="Nat. Ecol. Evol.">
        <title>Megaphylogeny resolves global patterns of mushroom evolution.</title>
        <authorList>
            <person name="Varga T."/>
            <person name="Krizsan K."/>
            <person name="Foldi C."/>
            <person name="Dima B."/>
            <person name="Sanchez-Garcia M."/>
            <person name="Sanchez-Ramirez S."/>
            <person name="Szollosi G.J."/>
            <person name="Szarkandi J.G."/>
            <person name="Papp V."/>
            <person name="Albert L."/>
            <person name="Andreopoulos W."/>
            <person name="Angelini C."/>
            <person name="Antonin V."/>
            <person name="Barry K.W."/>
            <person name="Bougher N.L."/>
            <person name="Buchanan P."/>
            <person name="Buyck B."/>
            <person name="Bense V."/>
            <person name="Catcheside P."/>
            <person name="Chovatia M."/>
            <person name="Cooper J."/>
            <person name="Damon W."/>
            <person name="Desjardin D."/>
            <person name="Finy P."/>
            <person name="Geml J."/>
            <person name="Haridas S."/>
            <person name="Hughes K."/>
            <person name="Justo A."/>
            <person name="Karasinski D."/>
            <person name="Kautmanova I."/>
            <person name="Kiss B."/>
            <person name="Kocsube S."/>
            <person name="Kotiranta H."/>
            <person name="LaButti K.M."/>
            <person name="Lechner B.E."/>
            <person name="Liimatainen K."/>
            <person name="Lipzen A."/>
            <person name="Lukacs Z."/>
            <person name="Mihaltcheva S."/>
            <person name="Morgado L.N."/>
            <person name="Niskanen T."/>
            <person name="Noordeloos M.E."/>
            <person name="Ohm R.A."/>
            <person name="Ortiz-Santana B."/>
            <person name="Ovrebo C."/>
            <person name="Racz N."/>
            <person name="Riley R."/>
            <person name="Savchenko A."/>
            <person name="Shiryaev A."/>
            <person name="Soop K."/>
            <person name="Spirin V."/>
            <person name="Szebenyi C."/>
            <person name="Tomsovsky M."/>
            <person name="Tulloss R.E."/>
            <person name="Uehling J."/>
            <person name="Grigoriev I.V."/>
            <person name="Vagvolgyi C."/>
            <person name="Papp T."/>
            <person name="Martin F.M."/>
            <person name="Miettinen O."/>
            <person name="Hibbett D.S."/>
            <person name="Nagy L.G."/>
        </authorList>
    </citation>
    <scope>NUCLEOTIDE SEQUENCE [LARGE SCALE GENOMIC DNA]</scope>
    <source>
        <strain evidence="1 2">CBS 166.37</strain>
    </source>
</reference>
<gene>
    <name evidence="1" type="ORF">BDQ12DRAFT_669934</name>
</gene>
<dbReference type="Proteomes" id="UP000308652">
    <property type="component" value="Unassembled WGS sequence"/>
</dbReference>
<accession>A0A5C3LL04</accession>
<evidence type="ECO:0000313" key="1">
    <source>
        <dbReference type="EMBL" id="TFK33799.1"/>
    </source>
</evidence>
<protein>
    <submittedName>
        <fullName evidence="1">Uncharacterized protein</fullName>
    </submittedName>
</protein>
<dbReference type="STRING" id="68775.A0A5C3LL04"/>